<keyword evidence="2" id="KW-1133">Transmembrane helix</keyword>
<gene>
    <name evidence="3" type="ORF">ACFYXI_05865</name>
</gene>
<evidence type="ECO:0000256" key="1">
    <source>
        <dbReference type="SAM" id="MobiDB-lite"/>
    </source>
</evidence>
<dbReference type="RefSeq" id="WP_387409117.1">
    <property type="nucleotide sequence ID" value="NZ_JBIASD010000003.1"/>
</dbReference>
<evidence type="ECO:0000313" key="3">
    <source>
        <dbReference type="EMBL" id="MFF3665102.1"/>
    </source>
</evidence>
<keyword evidence="2" id="KW-0472">Membrane</keyword>
<dbReference type="EMBL" id="JBIASD010000003">
    <property type="protein sequence ID" value="MFF3665102.1"/>
    <property type="molecule type" value="Genomic_DNA"/>
</dbReference>
<dbReference type="Proteomes" id="UP001602013">
    <property type="component" value="Unassembled WGS sequence"/>
</dbReference>
<keyword evidence="2" id="KW-0812">Transmembrane</keyword>
<reference evidence="3 4" key="1">
    <citation type="submission" date="2024-10" db="EMBL/GenBank/DDBJ databases">
        <title>The Natural Products Discovery Center: Release of the First 8490 Sequenced Strains for Exploring Actinobacteria Biosynthetic Diversity.</title>
        <authorList>
            <person name="Kalkreuter E."/>
            <person name="Kautsar S.A."/>
            <person name="Yang D."/>
            <person name="Bader C.D."/>
            <person name="Teijaro C.N."/>
            <person name="Fluegel L."/>
            <person name="Davis C.M."/>
            <person name="Simpson J.R."/>
            <person name="Lauterbach L."/>
            <person name="Steele A.D."/>
            <person name="Gui C."/>
            <person name="Meng S."/>
            <person name="Li G."/>
            <person name="Viehrig K."/>
            <person name="Ye F."/>
            <person name="Su P."/>
            <person name="Kiefer A.F."/>
            <person name="Nichols A."/>
            <person name="Cepeda A.J."/>
            <person name="Yan W."/>
            <person name="Fan B."/>
            <person name="Jiang Y."/>
            <person name="Adhikari A."/>
            <person name="Zheng C.-J."/>
            <person name="Schuster L."/>
            <person name="Cowan T.M."/>
            <person name="Smanski M.J."/>
            <person name="Chevrette M.G."/>
            <person name="De Carvalho L.P.S."/>
            <person name="Shen B."/>
        </authorList>
    </citation>
    <scope>NUCLEOTIDE SEQUENCE [LARGE SCALE GENOMIC DNA]</scope>
    <source>
        <strain evidence="3 4">NPDC002173</strain>
    </source>
</reference>
<evidence type="ECO:0008006" key="5">
    <source>
        <dbReference type="Google" id="ProtNLM"/>
    </source>
</evidence>
<dbReference type="SUPFAM" id="SSF82171">
    <property type="entry name" value="DPP6 N-terminal domain-like"/>
    <property type="match status" value="1"/>
</dbReference>
<organism evidence="3 4">
    <name type="scientific">Microtetraspora malaysiensis</name>
    <dbReference type="NCBI Taxonomy" id="161358"/>
    <lineage>
        <taxon>Bacteria</taxon>
        <taxon>Bacillati</taxon>
        <taxon>Actinomycetota</taxon>
        <taxon>Actinomycetes</taxon>
        <taxon>Streptosporangiales</taxon>
        <taxon>Streptosporangiaceae</taxon>
        <taxon>Microtetraspora</taxon>
    </lineage>
</organism>
<name>A0ABW6SLQ4_9ACTN</name>
<protein>
    <recommendedName>
        <fullName evidence="5">WD40 repeat domain-containing protein</fullName>
    </recommendedName>
</protein>
<dbReference type="Gene3D" id="2.130.10.10">
    <property type="entry name" value="YVTN repeat-like/Quinoprotein amine dehydrogenase"/>
    <property type="match status" value="1"/>
</dbReference>
<dbReference type="InterPro" id="IPR015943">
    <property type="entry name" value="WD40/YVTN_repeat-like_dom_sf"/>
</dbReference>
<accession>A0ABW6SLQ4</accession>
<proteinExistence type="predicted"/>
<evidence type="ECO:0000313" key="4">
    <source>
        <dbReference type="Proteomes" id="UP001602013"/>
    </source>
</evidence>
<sequence>MTTRELRKTLEEWAREARVPADLADRALRAGGRRRRSAFLALPAAATCAVVLAVALAVTRAGSAPSPVAVQPRDEVIRLAPAHEPPDKVTAGRSSVGSVLADTRDSPPRKMIAAGRWAVSAYWTSEWRKSGPDLRVRGRTWYLLDPVTATYDETEWGFLDVSPGLRYAAVLEKGLPVRRIGVFDMETREVRAWIPMDRPVGGVAWSPDGKSLVATAYTRHPDEEAVPDGAGQRVIESSRTGFYVIDVATATAGEFHPMALDFVDNSNPRRDFGWSDDGMLIYEWDLSPRHKVFYDLNGTPHAAPSDYVVTESKAGVSPDGTLLAGRDGLPTKVTERATGKVVGRQRVLQLLAWADDDHLIALGCAGKCGNEFANGLVLVTVDGKETVSLSANPARTRSWEPLFTLR</sequence>
<feature type="region of interest" description="Disordered" evidence="1">
    <location>
        <begin position="83"/>
        <end position="102"/>
    </location>
</feature>
<evidence type="ECO:0000256" key="2">
    <source>
        <dbReference type="SAM" id="Phobius"/>
    </source>
</evidence>
<keyword evidence="4" id="KW-1185">Reference proteome</keyword>
<comment type="caution">
    <text evidence="3">The sequence shown here is derived from an EMBL/GenBank/DDBJ whole genome shotgun (WGS) entry which is preliminary data.</text>
</comment>
<feature type="transmembrane region" description="Helical" evidence="2">
    <location>
        <begin position="38"/>
        <end position="58"/>
    </location>
</feature>